<dbReference type="RefSeq" id="WP_260975569.1">
    <property type="nucleotide sequence ID" value="NZ_JAOANI010000014.1"/>
</dbReference>
<evidence type="ECO:0008006" key="3">
    <source>
        <dbReference type="Google" id="ProtNLM"/>
    </source>
</evidence>
<dbReference type="AlphaFoldDB" id="A0A9X2WE84"/>
<dbReference type="EMBL" id="JAOANI010000014">
    <property type="protein sequence ID" value="MCT7358680.1"/>
    <property type="molecule type" value="Genomic_DNA"/>
</dbReference>
<dbReference type="PROSITE" id="PS51257">
    <property type="entry name" value="PROKAR_LIPOPROTEIN"/>
    <property type="match status" value="1"/>
</dbReference>
<accession>A0A9X2WE84</accession>
<organism evidence="1 2">
    <name type="scientific">Thalassolituus pacificus</name>
    <dbReference type="NCBI Taxonomy" id="2975440"/>
    <lineage>
        <taxon>Bacteria</taxon>
        <taxon>Pseudomonadati</taxon>
        <taxon>Pseudomonadota</taxon>
        <taxon>Gammaproteobacteria</taxon>
        <taxon>Oceanospirillales</taxon>
        <taxon>Oceanospirillaceae</taxon>
        <taxon>Thalassolituus</taxon>
    </lineage>
</organism>
<name>A0A9X2WE84_9GAMM</name>
<evidence type="ECO:0000313" key="2">
    <source>
        <dbReference type="Proteomes" id="UP001147830"/>
    </source>
</evidence>
<comment type="caution">
    <text evidence="1">The sequence shown here is derived from an EMBL/GenBank/DDBJ whole genome shotgun (WGS) entry which is preliminary data.</text>
</comment>
<reference evidence="1" key="2">
    <citation type="submission" date="2022-08" db="EMBL/GenBank/DDBJ databases">
        <authorList>
            <person name="Dong C."/>
        </authorList>
    </citation>
    <scope>NUCLEOTIDE SEQUENCE</scope>
    <source>
        <strain evidence="1">59MF3M-4</strain>
    </source>
</reference>
<protein>
    <recommendedName>
        <fullName evidence="3">Lipoprotein</fullName>
    </recommendedName>
</protein>
<gene>
    <name evidence="1" type="ORF">NYR02_06575</name>
</gene>
<dbReference type="Proteomes" id="UP001147830">
    <property type="component" value="Unassembled WGS sequence"/>
</dbReference>
<evidence type="ECO:0000313" key="1">
    <source>
        <dbReference type="EMBL" id="MCT7358680.1"/>
    </source>
</evidence>
<sequence length="280" mass="32105">MRMLIILACILTLQACSGPSKEELRRMQLLEAQRAEQAALAAQKEAQEREIRTRERLDDARTAWNKKTQLSQPQINTLFSNEAESSLSSDTTYYVSFDLQPAKYNYGQNKQSFTIVGMRNLPNSAVYGPLFPDEKAQYQPGQLAKSVLEFALKEETEINRIGQEVLRDRGQRWVAAVLNFKNYDSLVNQNNTNGSGWYWEPGLFDDLSWNVTPETAYPYTSERDLTLQMGLRFCLLKDRCYLDSDYRKHPTHAVRAEVISVLIASQKSGKVLAEFVREKE</sequence>
<proteinExistence type="predicted"/>
<reference evidence="1" key="1">
    <citation type="journal article" date="2022" name="Front. Microbiol.">
        <title>Genome-based taxonomic rearrangement of Oceanobacter-related bacteria including the description of Thalassolituus hydrocarbonoclasticus sp. nov. and Thalassolituus pacificus sp. nov. and emended description of the genus Thalassolituus.</title>
        <authorList>
            <person name="Dong C."/>
            <person name="Wei L."/>
            <person name="Wang J."/>
            <person name="Lai Q."/>
            <person name="Huang Z."/>
            <person name="Shao Z."/>
        </authorList>
    </citation>
    <scope>NUCLEOTIDE SEQUENCE</scope>
    <source>
        <strain evidence="1">59MF3M-4</strain>
    </source>
</reference>
<keyword evidence="2" id="KW-1185">Reference proteome</keyword>